<accession>Q69T91</accession>
<name>Q69T91_ORYSJ</name>
<evidence type="ECO:0000256" key="1">
    <source>
        <dbReference type="SAM" id="MobiDB-lite"/>
    </source>
</evidence>
<dbReference type="EMBL" id="AP004750">
    <property type="protein sequence ID" value="BAD61877.1"/>
    <property type="molecule type" value="Genomic_DNA"/>
</dbReference>
<feature type="compositionally biased region" description="Basic residues" evidence="1">
    <location>
        <begin position="54"/>
        <end position="63"/>
    </location>
</feature>
<evidence type="ECO:0000313" key="3">
    <source>
        <dbReference type="EMBL" id="BAD61877.1"/>
    </source>
</evidence>
<feature type="region of interest" description="Disordered" evidence="1">
    <location>
        <begin position="222"/>
        <end position="247"/>
    </location>
</feature>
<feature type="region of interest" description="Disordered" evidence="1">
    <location>
        <begin position="171"/>
        <end position="210"/>
    </location>
</feature>
<feature type="compositionally biased region" description="Low complexity" evidence="1">
    <location>
        <begin position="70"/>
        <end position="81"/>
    </location>
</feature>
<dbReference type="AlphaFoldDB" id="Q69T91"/>
<evidence type="ECO:0000313" key="2">
    <source>
        <dbReference type="EMBL" id="BAD33233.1"/>
    </source>
</evidence>
<evidence type="ECO:0000313" key="4">
    <source>
        <dbReference type="Proteomes" id="UP000000763"/>
    </source>
</evidence>
<feature type="compositionally biased region" description="Basic and acidic residues" evidence="1">
    <location>
        <begin position="12"/>
        <end position="36"/>
    </location>
</feature>
<reference evidence="2" key="2">
    <citation type="submission" date="2002-02" db="EMBL/GenBank/DDBJ databases">
        <title>Oryza sativa nipponbare(GA3) genomic DNA, chromosome 6, PAC clone:P0652D10.</title>
        <authorList>
            <person name="Sasaki T."/>
            <person name="Matsumoto T."/>
            <person name="Yamamoto K."/>
        </authorList>
    </citation>
    <scope>NUCLEOTIDE SEQUENCE</scope>
</reference>
<feature type="region of interest" description="Disordered" evidence="1">
    <location>
        <begin position="1"/>
        <end position="81"/>
    </location>
</feature>
<sequence>MDRGNGEGGATKAREKRDGSRRGRDGSTARRLDGGARQRGATVRRLDDEDARAHGRRCPRPRRLQPPPSSALSPATQAPASTFVGRAVTRRNRRCRPRPLLSSAPSPAETATVGCAIASLSSQRLLLVLICTPTPSSSIYRHSAAVVSILVQRGREGAAAGRLDAFATASAASPSSAPSPAATSAAVHDLCRRPRRRRPRPPPSATLSPCFPHFRRRLARAGARAEDWREGEEEEREGESHVGSIGY</sequence>
<reference evidence="4" key="3">
    <citation type="journal article" date="2005" name="Nature">
        <title>The map-based sequence of the rice genome.</title>
        <authorList>
            <consortium name="International rice genome sequencing project (IRGSP)"/>
            <person name="Matsumoto T."/>
            <person name="Wu J."/>
            <person name="Kanamori H."/>
            <person name="Katayose Y."/>
            <person name="Fujisawa M."/>
            <person name="Namiki N."/>
            <person name="Mizuno H."/>
            <person name="Yamamoto K."/>
            <person name="Antonio B.A."/>
            <person name="Baba T."/>
            <person name="Sakata K."/>
            <person name="Nagamura Y."/>
            <person name="Aoki H."/>
            <person name="Arikawa K."/>
            <person name="Arita K."/>
            <person name="Bito T."/>
            <person name="Chiden Y."/>
            <person name="Fujitsuka N."/>
            <person name="Fukunaka R."/>
            <person name="Hamada M."/>
            <person name="Harada C."/>
            <person name="Hayashi A."/>
            <person name="Hijishita S."/>
            <person name="Honda M."/>
            <person name="Hosokawa S."/>
            <person name="Ichikawa Y."/>
            <person name="Idonuma A."/>
            <person name="Iijima M."/>
            <person name="Ikeda M."/>
            <person name="Ikeno M."/>
            <person name="Ito K."/>
            <person name="Ito S."/>
            <person name="Ito T."/>
            <person name="Ito Y."/>
            <person name="Ito Y."/>
            <person name="Iwabuchi A."/>
            <person name="Kamiya K."/>
            <person name="Karasawa W."/>
            <person name="Kurita K."/>
            <person name="Katagiri S."/>
            <person name="Kikuta A."/>
            <person name="Kobayashi H."/>
            <person name="Kobayashi N."/>
            <person name="Machita K."/>
            <person name="Maehara T."/>
            <person name="Masukawa M."/>
            <person name="Mizubayashi T."/>
            <person name="Mukai Y."/>
            <person name="Nagasaki H."/>
            <person name="Nagata Y."/>
            <person name="Naito S."/>
            <person name="Nakashima M."/>
            <person name="Nakama Y."/>
            <person name="Nakamichi Y."/>
            <person name="Nakamura M."/>
            <person name="Meguro A."/>
            <person name="Negishi M."/>
            <person name="Ohta I."/>
            <person name="Ohta T."/>
            <person name="Okamoto M."/>
            <person name="Ono N."/>
            <person name="Saji S."/>
            <person name="Sakaguchi M."/>
            <person name="Sakai K."/>
            <person name="Shibata M."/>
            <person name="Shimokawa T."/>
            <person name="Song J."/>
            <person name="Takazaki Y."/>
            <person name="Terasawa K."/>
            <person name="Tsugane M."/>
            <person name="Tsuji K."/>
            <person name="Ueda S."/>
            <person name="Waki K."/>
            <person name="Yamagata H."/>
            <person name="Yamamoto M."/>
            <person name="Yamamoto S."/>
            <person name="Yamane H."/>
            <person name="Yoshiki S."/>
            <person name="Yoshihara R."/>
            <person name="Yukawa K."/>
            <person name="Zhong H."/>
            <person name="Yano M."/>
            <person name="Yuan Q."/>
            <person name="Ouyang S."/>
            <person name="Liu J."/>
            <person name="Jones K.M."/>
            <person name="Gansberger K."/>
            <person name="Moffat K."/>
            <person name="Hill J."/>
            <person name="Bera J."/>
            <person name="Fadrosh D."/>
            <person name="Jin S."/>
            <person name="Johri S."/>
            <person name="Kim M."/>
            <person name="Overton L."/>
            <person name="Reardon M."/>
            <person name="Tsitrin T."/>
            <person name="Vuong H."/>
            <person name="Weaver B."/>
            <person name="Ciecko A."/>
            <person name="Tallon L."/>
            <person name="Jackson J."/>
            <person name="Pai G."/>
            <person name="Aken S.V."/>
            <person name="Utterback T."/>
            <person name="Reidmuller S."/>
            <person name="Feldblyum T."/>
            <person name="Hsiao J."/>
            <person name="Zismann V."/>
            <person name="Iobst S."/>
            <person name="de Vazeille A.R."/>
            <person name="Buell C.R."/>
            <person name="Ying K."/>
            <person name="Li Y."/>
            <person name="Lu T."/>
            <person name="Huang Y."/>
            <person name="Zhao Q."/>
            <person name="Feng Q."/>
            <person name="Zhang L."/>
            <person name="Zhu J."/>
            <person name="Weng Q."/>
            <person name="Mu J."/>
            <person name="Lu Y."/>
            <person name="Fan D."/>
            <person name="Liu Y."/>
            <person name="Guan J."/>
            <person name="Zhang Y."/>
            <person name="Yu S."/>
            <person name="Liu X."/>
            <person name="Zhang Y."/>
            <person name="Hong G."/>
            <person name="Han B."/>
            <person name="Choisne N."/>
            <person name="Demange N."/>
            <person name="Orjeda G."/>
            <person name="Samain S."/>
            <person name="Cattolico L."/>
            <person name="Pelletier E."/>
            <person name="Couloux A."/>
            <person name="Segurens B."/>
            <person name="Wincker P."/>
            <person name="D'Hont A."/>
            <person name="Scarpelli C."/>
            <person name="Weissenbach J."/>
            <person name="Salanoubat M."/>
            <person name="Quetier F."/>
            <person name="Yu Y."/>
            <person name="Kim H.R."/>
            <person name="Rambo T."/>
            <person name="Currie J."/>
            <person name="Collura K."/>
            <person name="Luo M."/>
            <person name="Yang T."/>
            <person name="Ammiraju J.S.S."/>
            <person name="Engler F."/>
            <person name="Soderlund C."/>
            <person name="Wing R.A."/>
            <person name="Palmer L.E."/>
            <person name="de la Bastide M."/>
            <person name="Spiegel L."/>
            <person name="Nascimento L."/>
            <person name="Zutavern T."/>
            <person name="O'Shaughnessy A."/>
            <person name="Dike S."/>
            <person name="Dedhia N."/>
            <person name="Preston R."/>
            <person name="Balija V."/>
            <person name="McCombie W.R."/>
            <person name="Chow T."/>
            <person name="Chen H."/>
            <person name="Chung M."/>
            <person name="Chen C."/>
            <person name="Shaw J."/>
            <person name="Wu H."/>
            <person name="Hsiao K."/>
            <person name="Chao Y."/>
            <person name="Chu M."/>
            <person name="Cheng C."/>
            <person name="Hour A."/>
            <person name="Lee P."/>
            <person name="Lin S."/>
            <person name="Lin Y."/>
            <person name="Liou J."/>
            <person name="Liu S."/>
            <person name="Hsing Y."/>
            <person name="Raghuvanshi S."/>
            <person name="Mohanty A."/>
            <person name="Bharti A.K."/>
            <person name="Gaur A."/>
            <person name="Gupta V."/>
            <person name="Kumar D."/>
            <person name="Ravi V."/>
            <person name="Vij S."/>
            <person name="Kapur A."/>
            <person name="Khurana P."/>
            <person name="Khurana P."/>
            <person name="Khurana J.P."/>
            <person name="Tyagi A.K."/>
            <person name="Gaikwad K."/>
            <person name="Singh A."/>
            <person name="Dalal V."/>
            <person name="Srivastava S."/>
            <person name="Dixit A."/>
            <person name="Pal A.K."/>
            <person name="Ghazi I.A."/>
            <person name="Yadav M."/>
            <person name="Pandit A."/>
            <person name="Bhargava A."/>
            <person name="Sureshbabu K."/>
            <person name="Batra K."/>
            <person name="Sharma T.R."/>
            <person name="Mohapatra T."/>
            <person name="Singh N.K."/>
            <person name="Messing J."/>
            <person name="Nelson A.B."/>
            <person name="Fuks G."/>
            <person name="Kavchok S."/>
            <person name="Keizer G."/>
            <person name="Linton E."/>
            <person name="Llaca V."/>
            <person name="Song R."/>
            <person name="Tanyolac B."/>
            <person name="Young S."/>
            <person name="Ho-Il K."/>
            <person name="Hahn J.H."/>
            <person name="Sangsakoo G."/>
            <person name="Vanavichit A."/>
            <person name="de Mattos Luiz.A.T."/>
            <person name="Zimmer P.D."/>
            <person name="Malone G."/>
            <person name="Dellagostin O."/>
            <person name="de Oliveira A.C."/>
            <person name="Bevan M."/>
            <person name="Bancroft I."/>
            <person name="Minx P."/>
            <person name="Cordum H."/>
            <person name="Wilson R."/>
            <person name="Cheng Z."/>
            <person name="Jin W."/>
            <person name="Jiang J."/>
            <person name="Leong S.A."/>
            <person name="Iwama H."/>
            <person name="Gojobori T."/>
            <person name="Itoh T."/>
            <person name="Niimura Y."/>
            <person name="Fujii Y."/>
            <person name="Habara T."/>
            <person name="Sakai H."/>
            <person name="Sato Y."/>
            <person name="Wilson G."/>
            <person name="Kumar K."/>
            <person name="McCouch S."/>
            <person name="Juretic N."/>
            <person name="Hoen D."/>
            <person name="Wright S."/>
            <person name="Bruskiewich R."/>
            <person name="Bureau T."/>
            <person name="Miyao A."/>
            <person name="Hirochika H."/>
            <person name="Nishikawa T."/>
            <person name="Kadowaki K."/>
            <person name="Sugiura M."/>
            <person name="Burr B."/>
            <person name="Sasaki T."/>
        </authorList>
    </citation>
    <scope>NUCLEOTIDE SEQUENCE [LARGE SCALE GENOMIC DNA]</scope>
    <source>
        <strain evidence="4">cv. Nipponbare</strain>
    </source>
</reference>
<reference evidence="4" key="4">
    <citation type="journal article" date="2008" name="Nucleic Acids Res.">
        <title>The rice annotation project database (RAP-DB): 2008 update.</title>
        <authorList>
            <consortium name="The rice annotation project (RAP)"/>
        </authorList>
    </citation>
    <scope>GENOME REANNOTATION</scope>
    <source>
        <strain evidence="4">cv. Nipponbare</strain>
    </source>
</reference>
<gene>
    <name evidence="3" type="ORF">P0421H01.39</name>
    <name evidence="2" type="ORF">P0652D10.9</name>
</gene>
<organism evidence="2 4">
    <name type="scientific">Oryza sativa subsp. japonica</name>
    <name type="common">Rice</name>
    <dbReference type="NCBI Taxonomy" id="39947"/>
    <lineage>
        <taxon>Eukaryota</taxon>
        <taxon>Viridiplantae</taxon>
        <taxon>Streptophyta</taxon>
        <taxon>Embryophyta</taxon>
        <taxon>Tracheophyta</taxon>
        <taxon>Spermatophyta</taxon>
        <taxon>Magnoliopsida</taxon>
        <taxon>Liliopsida</taxon>
        <taxon>Poales</taxon>
        <taxon>Poaceae</taxon>
        <taxon>BOP clade</taxon>
        <taxon>Oryzoideae</taxon>
        <taxon>Oryzeae</taxon>
        <taxon>Oryzinae</taxon>
        <taxon>Oryza</taxon>
        <taxon>Oryza sativa</taxon>
    </lineage>
</organism>
<feature type="compositionally biased region" description="Basic and acidic residues" evidence="1">
    <location>
        <begin position="44"/>
        <end position="53"/>
    </location>
</feature>
<proteinExistence type="predicted"/>
<feature type="compositionally biased region" description="Low complexity" evidence="1">
    <location>
        <begin position="171"/>
        <end position="186"/>
    </location>
</feature>
<dbReference type="EMBL" id="AP004757">
    <property type="protein sequence ID" value="BAD33233.1"/>
    <property type="molecule type" value="Genomic_DNA"/>
</dbReference>
<reference evidence="3" key="1">
    <citation type="submission" date="2002-02" db="EMBL/GenBank/DDBJ databases">
        <title>Oryza sativa nipponbare(GA3) genomic DNA, chromosome 6, PAC clone:P0421H01.</title>
        <authorList>
            <person name="Sasaki T."/>
            <person name="Matsumoto T."/>
            <person name="Yamamoto K."/>
        </authorList>
    </citation>
    <scope>NUCLEOTIDE SEQUENCE</scope>
</reference>
<dbReference type="Proteomes" id="UP000000763">
    <property type="component" value="Chromosome 6"/>
</dbReference>
<protein>
    <submittedName>
        <fullName evidence="2">Uncharacterized protein</fullName>
    </submittedName>
</protein>